<feature type="domain" description="Sortilin N-terminal" evidence="4">
    <location>
        <begin position="131"/>
        <end position="290"/>
    </location>
</feature>
<feature type="signal peptide" evidence="3">
    <location>
        <begin position="1"/>
        <end position="22"/>
    </location>
</feature>
<dbReference type="GO" id="GO:0010411">
    <property type="term" value="P:xyloglucan metabolic process"/>
    <property type="evidence" value="ECO:0007669"/>
    <property type="project" value="TreeGrafter"/>
</dbReference>
<evidence type="ECO:0000256" key="1">
    <source>
        <dbReference type="ARBA" id="ARBA00022737"/>
    </source>
</evidence>
<dbReference type="SUPFAM" id="SSF110296">
    <property type="entry name" value="Oligoxyloglucan reducing end-specific cellobiohydrolase"/>
    <property type="match status" value="2"/>
</dbReference>
<accession>A0A517XTG1</accession>
<evidence type="ECO:0000313" key="5">
    <source>
        <dbReference type="EMBL" id="QDU20777.1"/>
    </source>
</evidence>
<keyword evidence="3" id="KW-0732">Signal</keyword>
<protein>
    <submittedName>
        <fullName evidence="5">BNR/Asp-box repeat protein</fullName>
    </submittedName>
</protein>
<dbReference type="Proteomes" id="UP000319576">
    <property type="component" value="Chromosome"/>
</dbReference>
<evidence type="ECO:0000259" key="4">
    <source>
        <dbReference type="Pfam" id="PF15902"/>
    </source>
</evidence>
<dbReference type="Gene3D" id="2.130.10.10">
    <property type="entry name" value="YVTN repeat-like/Quinoprotein amine dehydrogenase"/>
    <property type="match status" value="3"/>
</dbReference>
<keyword evidence="1" id="KW-0677">Repeat</keyword>
<dbReference type="OrthoDB" id="290345at2"/>
<evidence type="ECO:0000256" key="2">
    <source>
        <dbReference type="SAM" id="MobiDB-lite"/>
    </source>
</evidence>
<organism evidence="5 6">
    <name type="scientific">Urbifossiella limnaea</name>
    <dbReference type="NCBI Taxonomy" id="2528023"/>
    <lineage>
        <taxon>Bacteria</taxon>
        <taxon>Pseudomonadati</taxon>
        <taxon>Planctomycetota</taxon>
        <taxon>Planctomycetia</taxon>
        <taxon>Gemmatales</taxon>
        <taxon>Gemmataceae</taxon>
        <taxon>Urbifossiella</taxon>
    </lineage>
</organism>
<keyword evidence="6" id="KW-1185">Reference proteome</keyword>
<dbReference type="PANTHER" id="PTHR43739">
    <property type="entry name" value="XYLOGLUCANASE (EUROFUNG)"/>
    <property type="match status" value="1"/>
</dbReference>
<dbReference type="InterPro" id="IPR015943">
    <property type="entry name" value="WD40/YVTN_repeat-like_dom_sf"/>
</dbReference>
<dbReference type="SUPFAM" id="SSF50939">
    <property type="entry name" value="Sialidases"/>
    <property type="match status" value="1"/>
</dbReference>
<dbReference type="KEGG" id="uli:ETAA1_27370"/>
<dbReference type="AlphaFoldDB" id="A0A517XTG1"/>
<dbReference type="RefSeq" id="WP_145238902.1">
    <property type="nucleotide sequence ID" value="NZ_CP036273.1"/>
</dbReference>
<sequence precursor="true">MVRPILCAAAFCGLLATSAVRSQPEGAPAPPTPYQRVLSGLKARCIGPANTGGRVTDVAVVESSPDTFYVASAGGGVWKTTDGGETFNPVFDAQPTQCIGAVAVCQAKPEVVYVGTGEGNPRNSVSWGKGVYRSADGGKTWKACGLENTHHIGRVVAHPTDPDTAYVAAVGHFWGPNPERGLFKTTDGGKTWAHSLKIDDDTGVVDVALDPADPNTLYAAAWGVRRDGFSGPNPAKQTNAKGGLFKSQDAGKTWDKMAGGLPERGYGRCGVAVSKKDPNIVYAVVQTDKTKAVTNIGQVAEPGGPADNGGVFRSADRGKTWEVVNQLVPRPFYYGQVRVDPEDPERVYVLGVSFHYSTDGGKHMKTAPTAGVHSDMHALWVNPKDPKHMILGTDGGLYVSKDQGKNWAMRRGMVISQFYGVAVDSRTPYRVYGGLQDNGTWGAPVSTPFADGVTVADWKRIGGTADGFQVAVDRDDPDVIYHEILFGGLNRTNLKAQKGDQTKKIRPGPPTNQPTPGQPQQPAAPNRFNWNAPFILSPHDTKVLYFGSQYVWRSSNRGDTWTKQSPDLSRVKGAAANGRTILTLAESPVKGLVLWAGTDDGNIWVSNQTRNKWAEVGQNLEDVPNDRAISKIECDHKEPGTAYVAIDRHRNDDTKPYIFKTTDFGETWEPMVKGLPAGAVVGVVRQSSKNPKVLFAGTEMGLYVTPDGGKNWHHLKNTGLPPGVRVDDLVIHPRERELVIGTHGRGVWVMDIAPLEQLSEEVLAAPAHLFDVKPSVAVKQVPRPAPAKGAELLGKAFAAANPPAGVPVAFYLGKGAAKAEVTLTDKAGKTIASKAFDGLAPGLYGAALPAPPGEYTVTLKAAGATKTRTAVVTKEGEMPADDQ</sequence>
<feature type="region of interest" description="Disordered" evidence="2">
    <location>
        <begin position="496"/>
        <end position="527"/>
    </location>
</feature>
<dbReference type="PANTHER" id="PTHR43739:SF5">
    <property type="entry name" value="EXO-ALPHA-SIALIDASE"/>
    <property type="match status" value="1"/>
</dbReference>
<evidence type="ECO:0000313" key="6">
    <source>
        <dbReference type="Proteomes" id="UP000319576"/>
    </source>
</evidence>
<feature type="domain" description="Sortilin N-terminal" evidence="4">
    <location>
        <begin position="311"/>
        <end position="417"/>
    </location>
</feature>
<dbReference type="InterPro" id="IPR036278">
    <property type="entry name" value="Sialidase_sf"/>
</dbReference>
<reference evidence="5 6" key="1">
    <citation type="submission" date="2019-02" db="EMBL/GenBank/DDBJ databases">
        <title>Deep-cultivation of Planctomycetes and their phenomic and genomic characterization uncovers novel biology.</title>
        <authorList>
            <person name="Wiegand S."/>
            <person name="Jogler M."/>
            <person name="Boedeker C."/>
            <person name="Pinto D."/>
            <person name="Vollmers J."/>
            <person name="Rivas-Marin E."/>
            <person name="Kohn T."/>
            <person name="Peeters S.H."/>
            <person name="Heuer A."/>
            <person name="Rast P."/>
            <person name="Oberbeckmann S."/>
            <person name="Bunk B."/>
            <person name="Jeske O."/>
            <person name="Meyerdierks A."/>
            <person name="Storesund J.E."/>
            <person name="Kallscheuer N."/>
            <person name="Luecker S."/>
            <person name="Lage O.M."/>
            <person name="Pohl T."/>
            <person name="Merkel B.J."/>
            <person name="Hornburger P."/>
            <person name="Mueller R.-W."/>
            <person name="Bruemmer F."/>
            <person name="Labrenz M."/>
            <person name="Spormann A.M."/>
            <person name="Op den Camp H."/>
            <person name="Overmann J."/>
            <person name="Amann R."/>
            <person name="Jetten M.S.M."/>
            <person name="Mascher T."/>
            <person name="Medema M.H."/>
            <person name="Devos D.P."/>
            <person name="Kaster A.-K."/>
            <person name="Ovreas L."/>
            <person name="Rohde M."/>
            <person name="Galperin M.Y."/>
            <person name="Jogler C."/>
        </authorList>
    </citation>
    <scope>NUCLEOTIDE SEQUENCE [LARGE SCALE GENOMIC DNA]</scope>
    <source>
        <strain evidence="5 6">ETA_A1</strain>
    </source>
</reference>
<dbReference type="InterPro" id="IPR052025">
    <property type="entry name" value="Xyloglucanase_GH74"/>
</dbReference>
<dbReference type="EMBL" id="CP036273">
    <property type="protein sequence ID" value="QDU20777.1"/>
    <property type="molecule type" value="Genomic_DNA"/>
</dbReference>
<feature type="chain" id="PRO_5022083510" evidence="3">
    <location>
        <begin position="23"/>
        <end position="883"/>
    </location>
</feature>
<evidence type="ECO:0000256" key="3">
    <source>
        <dbReference type="SAM" id="SignalP"/>
    </source>
</evidence>
<proteinExistence type="predicted"/>
<gene>
    <name evidence="5" type="ORF">ETAA1_27370</name>
</gene>
<dbReference type="CDD" id="cd15482">
    <property type="entry name" value="Sialidase_non-viral"/>
    <property type="match status" value="3"/>
</dbReference>
<dbReference type="InterPro" id="IPR031778">
    <property type="entry name" value="Sortilin_N"/>
</dbReference>
<name>A0A517XTG1_9BACT</name>
<dbReference type="Pfam" id="PF15902">
    <property type="entry name" value="Sortilin-Vps10"/>
    <property type="match status" value="2"/>
</dbReference>
<feature type="compositionally biased region" description="Pro residues" evidence="2">
    <location>
        <begin position="507"/>
        <end position="519"/>
    </location>
</feature>